<dbReference type="AlphaFoldDB" id="A0A933LQC5"/>
<comment type="similarity">
    <text evidence="3">Belongs to the CcmB/CycW/HelB family.</text>
</comment>
<dbReference type="PRINTS" id="PR01414">
    <property type="entry name" value="CCMBBIOGNSIS"/>
</dbReference>
<proteinExistence type="inferred from homology"/>
<dbReference type="Proteomes" id="UP000772181">
    <property type="component" value="Unassembled WGS sequence"/>
</dbReference>
<feature type="transmembrane region" description="Helical" evidence="12">
    <location>
        <begin position="160"/>
        <end position="184"/>
    </location>
</feature>
<accession>A0A933LQC5</accession>
<dbReference type="InterPro" id="IPR026031">
    <property type="entry name" value="Cyt_c_CcmB_bac"/>
</dbReference>
<evidence type="ECO:0000256" key="10">
    <source>
        <dbReference type="ARBA" id="ARBA00022989"/>
    </source>
</evidence>
<dbReference type="EMBL" id="JACQWF010000109">
    <property type="protein sequence ID" value="MBI4595186.1"/>
    <property type="molecule type" value="Genomic_DNA"/>
</dbReference>
<comment type="function">
    <text evidence="1">Required for the export of heme to the periplasm for the biogenesis of c-type cytochromes.</text>
</comment>
<keyword evidence="5" id="KW-0813">Transport</keyword>
<gene>
    <name evidence="13" type="ORF">HY730_02280</name>
</gene>
<keyword evidence="7" id="KW-0997">Cell inner membrane</keyword>
<reference evidence="13" key="1">
    <citation type="submission" date="2020-07" db="EMBL/GenBank/DDBJ databases">
        <title>Huge and variable diversity of episymbiotic CPR bacteria and DPANN archaea in groundwater ecosystems.</title>
        <authorList>
            <person name="He C.Y."/>
            <person name="Keren R."/>
            <person name="Whittaker M."/>
            <person name="Farag I.F."/>
            <person name="Doudna J."/>
            <person name="Cate J.H.D."/>
            <person name="Banfield J.F."/>
        </authorList>
    </citation>
    <scope>NUCLEOTIDE SEQUENCE</scope>
    <source>
        <strain evidence="13">NC_groundwater_1482_Ag_S-0.65um_47_24</strain>
    </source>
</reference>
<dbReference type="InterPro" id="IPR003544">
    <property type="entry name" value="Cyt_c_biogenesis_CcmB"/>
</dbReference>
<feature type="transmembrane region" description="Helical" evidence="12">
    <location>
        <begin position="100"/>
        <end position="123"/>
    </location>
</feature>
<comment type="subcellular location">
    <subcellularLocation>
        <location evidence="2">Cell inner membrane</location>
        <topology evidence="2">Multi-pass membrane protein</topology>
    </subcellularLocation>
</comment>
<dbReference type="PANTHER" id="PTHR30070:SF1">
    <property type="entry name" value="CYTOCHROME C BIOGENESIS B-RELATED"/>
    <property type="match status" value="1"/>
</dbReference>
<evidence type="ECO:0000256" key="4">
    <source>
        <dbReference type="ARBA" id="ARBA00016452"/>
    </source>
</evidence>
<evidence type="ECO:0000256" key="2">
    <source>
        <dbReference type="ARBA" id="ARBA00004429"/>
    </source>
</evidence>
<feature type="transmembrane region" description="Helical" evidence="12">
    <location>
        <begin position="129"/>
        <end position="153"/>
    </location>
</feature>
<dbReference type="GO" id="GO:0015232">
    <property type="term" value="F:heme transmembrane transporter activity"/>
    <property type="evidence" value="ECO:0007669"/>
    <property type="project" value="InterPro"/>
</dbReference>
<sequence length="221" mass="24359">FTQDIATLLWKDLLAELRTKEITISILVFALLTIVIFNFAFEPGPGRVGLIAPGVLWVAFSFSGVIGLNRTFVLEKERGGLQGLVLCPAEREALFLGKAAGTFIFMCIMEIIILPIFSILLNLPVFMPGLIAIAFLSNIGFVTMGTLFSAIAVNTRARDFVLPLLFFPVISPLLIFAVKSSYLVMSGGSWSDVLDWLWKIAAFDAIFLVLSTLIFEFVLEE</sequence>
<keyword evidence="11 12" id="KW-0472">Membrane</keyword>
<keyword evidence="6" id="KW-1003">Cell membrane</keyword>
<keyword evidence="10 12" id="KW-1133">Transmembrane helix</keyword>
<dbReference type="Pfam" id="PF03379">
    <property type="entry name" value="CcmB"/>
    <property type="match status" value="1"/>
</dbReference>
<evidence type="ECO:0000256" key="5">
    <source>
        <dbReference type="ARBA" id="ARBA00022448"/>
    </source>
</evidence>
<evidence type="ECO:0000256" key="8">
    <source>
        <dbReference type="ARBA" id="ARBA00022692"/>
    </source>
</evidence>
<feature type="transmembrane region" description="Helical" evidence="12">
    <location>
        <begin position="196"/>
        <end position="219"/>
    </location>
</feature>
<protein>
    <recommendedName>
        <fullName evidence="4">Heme exporter protein B</fullName>
    </recommendedName>
</protein>
<dbReference type="PIRSF" id="PIRSF002764">
    <property type="entry name" value="CcmB"/>
    <property type="match status" value="1"/>
</dbReference>
<comment type="caution">
    <text evidence="13">The sequence shown here is derived from an EMBL/GenBank/DDBJ whole genome shotgun (WGS) entry which is preliminary data.</text>
</comment>
<keyword evidence="8 12" id="KW-0812">Transmembrane</keyword>
<evidence type="ECO:0000313" key="14">
    <source>
        <dbReference type="Proteomes" id="UP000772181"/>
    </source>
</evidence>
<feature type="transmembrane region" description="Helical" evidence="12">
    <location>
        <begin position="47"/>
        <end position="68"/>
    </location>
</feature>
<evidence type="ECO:0000256" key="9">
    <source>
        <dbReference type="ARBA" id="ARBA00022748"/>
    </source>
</evidence>
<evidence type="ECO:0000256" key="1">
    <source>
        <dbReference type="ARBA" id="ARBA00002442"/>
    </source>
</evidence>
<evidence type="ECO:0000256" key="6">
    <source>
        <dbReference type="ARBA" id="ARBA00022475"/>
    </source>
</evidence>
<dbReference type="GO" id="GO:0017004">
    <property type="term" value="P:cytochrome complex assembly"/>
    <property type="evidence" value="ECO:0007669"/>
    <property type="project" value="UniProtKB-KW"/>
</dbReference>
<dbReference type="GO" id="GO:0005886">
    <property type="term" value="C:plasma membrane"/>
    <property type="evidence" value="ECO:0007669"/>
    <property type="project" value="UniProtKB-SubCell"/>
</dbReference>
<evidence type="ECO:0000313" key="13">
    <source>
        <dbReference type="EMBL" id="MBI4595186.1"/>
    </source>
</evidence>
<evidence type="ECO:0000256" key="12">
    <source>
        <dbReference type="SAM" id="Phobius"/>
    </source>
</evidence>
<evidence type="ECO:0000256" key="7">
    <source>
        <dbReference type="ARBA" id="ARBA00022519"/>
    </source>
</evidence>
<evidence type="ECO:0000256" key="3">
    <source>
        <dbReference type="ARBA" id="ARBA00010544"/>
    </source>
</evidence>
<keyword evidence="9" id="KW-0201">Cytochrome c-type biogenesis</keyword>
<evidence type="ECO:0000256" key="11">
    <source>
        <dbReference type="ARBA" id="ARBA00023136"/>
    </source>
</evidence>
<dbReference type="GO" id="GO:1903607">
    <property type="term" value="P:cytochrome c biosynthetic process"/>
    <property type="evidence" value="ECO:0007669"/>
    <property type="project" value="TreeGrafter"/>
</dbReference>
<organism evidence="13 14">
    <name type="scientific">Tectimicrobiota bacterium</name>
    <dbReference type="NCBI Taxonomy" id="2528274"/>
    <lineage>
        <taxon>Bacteria</taxon>
        <taxon>Pseudomonadati</taxon>
        <taxon>Nitrospinota/Tectimicrobiota group</taxon>
        <taxon>Candidatus Tectimicrobiota</taxon>
    </lineage>
</organism>
<name>A0A933LQC5_UNCTE</name>
<dbReference type="PANTHER" id="PTHR30070">
    <property type="entry name" value="HEME EXPORTER PROTEIN B"/>
    <property type="match status" value="1"/>
</dbReference>
<feature type="transmembrane region" description="Helical" evidence="12">
    <location>
        <begin position="21"/>
        <end position="41"/>
    </location>
</feature>
<feature type="non-terminal residue" evidence="13">
    <location>
        <position position="1"/>
    </location>
</feature>